<dbReference type="SUPFAM" id="SSF141868">
    <property type="entry name" value="EAL domain-like"/>
    <property type="match status" value="1"/>
</dbReference>
<proteinExistence type="predicted"/>
<evidence type="ECO:0000313" key="3">
    <source>
        <dbReference type="Proteomes" id="UP001235344"/>
    </source>
</evidence>
<reference evidence="2 3" key="1">
    <citation type="submission" date="2023-08" db="EMBL/GenBank/DDBJ databases">
        <title>Transcriptome Analysis of Halomonas alkalicola CICC 11012s to Identify the Genes Involved in Alkaline Tolerances.</title>
        <authorList>
            <person name="Zhai L."/>
        </authorList>
    </citation>
    <scope>NUCLEOTIDE SEQUENCE [LARGE SCALE GENOMIC DNA]</scope>
    <source>
        <strain evidence="2 3">CICC 11012s</strain>
    </source>
</reference>
<name>A0ABY9H6F9_9GAMM</name>
<dbReference type="EMBL" id="CP131913">
    <property type="protein sequence ID" value="WLI73988.1"/>
    <property type="molecule type" value="Genomic_DNA"/>
</dbReference>
<sequence length="45" mass="5073">MEIEGVETEAQADFLRRHGVTLMQGYLLARPEPVEAFLARVKGSR</sequence>
<accession>A0ABY9H6F9</accession>
<protein>
    <recommendedName>
        <fullName evidence="1">EAL domain-containing protein</fullName>
    </recommendedName>
</protein>
<dbReference type="PROSITE" id="PS50883">
    <property type="entry name" value="EAL"/>
    <property type="match status" value="1"/>
</dbReference>
<dbReference type="Gene3D" id="3.20.20.450">
    <property type="entry name" value="EAL domain"/>
    <property type="match status" value="1"/>
</dbReference>
<dbReference type="RefSeq" id="WP_305501848.1">
    <property type="nucleotide sequence ID" value="NZ_CP131913.1"/>
</dbReference>
<gene>
    <name evidence="2" type="ORF">B6N23_03400</name>
</gene>
<keyword evidence="3" id="KW-1185">Reference proteome</keyword>
<dbReference type="InterPro" id="IPR001633">
    <property type="entry name" value="EAL_dom"/>
</dbReference>
<evidence type="ECO:0000313" key="2">
    <source>
        <dbReference type="EMBL" id="WLI73988.1"/>
    </source>
</evidence>
<dbReference type="Proteomes" id="UP001235344">
    <property type="component" value="Chromosome"/>
</dbReference>
<organism evidence="2 3">
    <name type="scientific">Halomonas alkalicola</name>
    <dbReference type="NCBI Taxonomy" id="1930622"/>
    <lineage>
        <taxon>Bacteria</taxon>
        <taxon>Pseudomonadati</taxon>
        <taxon>Pseudomonadota</taxon>
        <taxon>Gammaproteobacteria</taxon>
        <taxon>Oceanospirillales</taxon>
        <taxon>Halomonadaceae</taxon>
        <taxon>Halomonas</taxon>
    </lineage>
</organism>
<dbReference type="InterPro" id="IPR035919">
    <property type="entry name" value="EAL_sf"/>
</dbReference>
<feature type="domain" description="EAL" evidence="1">
    <location>
        <begin position="1"/>
        <end position="45"/>
    </location>
</feature>
<evidence type="ECO:0000259" key="1">
    <source>
        <dbReference type="PROSITE" id="PS50883"/>
    </source>
</evidence>